<dbReference type="Gene3D" id="3.30.565.10">
    <property type="entry name" value="Histidine kinase-like ATPase, C-terminal domain"/>
    <property type="match status" value="1"/>
</dbReference>
<evidence type="ECO:0000256" key="9">
    <source>
        <dbReference type="SAM" id="Phobius"/>
    </source>
</evidence>
<dbReference type="Pfam" id="PF07730">
    <property type="entry name" value="HisKA_3"/>
    <property type="match status" value="1"/>
</dbReference>
<keyword evidence="6 12" id="KW-0418">Kinase</keyword>
<accession>A0ABW2PJM4</accession>
<keyword evidence="3" id="KW-0597">Phosphoprotein</keyword>
<evidence type="ECO:0000256" key="3">
    <source>
        <dbReference type="ARBA" id="ARBA00022553"/>
    </source>
</evidence>
<dbReference type="Gene3D" id="1.20.5.1930">
    <property type="match status" value="1"/>
</dbReference>
<sequence>MRTRLSGAPRWRRRTGAAVAVLVALTGIVTAPAYGPPATLPMSLTMAAALGVLAAWPYDGRRIAAVTGGAGIVSLAATAGVLLLSGEHRAATSATGWMVGESASLLVLVILVVRAAPARHALIAAGLAGAATPVLLLRFGLGPATTAALAGFAVWGLSAALAATVGLYLRSLDDHRARSVRAARQAQRTQLARDLHDFVAHDVSGMLAQAQAGRILAEQDPQRAVAAFQRIEQAALQALASMDRTVRMLHDADDLAAGESAGRTPLPALADLRDLADRFSGSGTAVVGLDIDARLEDPDGVLPREVAATAYRIVVEALTNVRRHAATASRVEVTVRRIVGDLTGGALEVTVTDDARTGPPSDNARTGPASAAHVLGTAGRGGGFGLAGLTERVEALGGELAAGPHAPHGWRVTATMPLAASLHGEDIRPVTGGDIRPVTA</sequence>
<keyword evidence="13" id="KW-1185">Reference proteome</keyword>
<feature type="transmembrane region" description="Helical" evidence="9">
    <location>
        <begin position="63"/>
        <end position="84"/>
    </location>
</feature>
<evidence type="ECO:0000256" key="1">
    <source>
        <dbReference type="ARBA" id="ARBA00000085"/>
    </source>
</evidence>
<evidence type="ECO:0000259" key="11">
    <source>
        <dbReference type="Pfam" id="PF07730"/>
    </source>
</evidence>
<evidence type="ECO:0000256" key="4">
    <source>
        <dbReference type="ARBA" id="ARBA00022679"/>
    </source>
</evidence>
<dbReference type="RefSeq" id="WP_380831605.1">
    <property type="nucleotide sequence ID" value="NZ_JBHTCG010000043.1"/>
</dbReference>
<dbReference type="EMBL" id="JBHTCG010000043">
    <property type="protein sequence ID" value="MFC7387758.1"/>
    <property type="molecule type" value="Genomic_DNA"/>
</dbReference>
<keyword evidence="9" id="KW-0472">Membrane</keyword>
<dbReference type="EC" id="2.7.13.3" evidence="2"/>
<keyword evidence="5" id="KW-0547">Nucleotide-binding</keyword>
<dbReference type="Pfam" id="PF02518">
    <property type="entry name" value="HATPase_c"/>
    <property type="match status" value="1"/>
</dbReference>
<dbReference type="GO" id="GO:0016301">
    <property type="term" value="F:kinase activity"/>
    <property type="evidence" value="ECO:0007669"/>
    <property type="project" value="UniProtKB-KW"/>
</dbReference>
<feature type="transmembrane region" description="Helical" evidence="9">
    <location>
        <begin position="120"/>
        <end position="141"/>
    </location>
</feature>
<evidence type="ECO:0000313" key="12">
    <source>
        <dbReference type="EMBL" id="MFC7387758.1"/>
    </source>
</evidence>
<protein>
    <recommendedName>
        <fullName evidence="2">histidine kinase</fullName>
        <ecNumber evidence="2">2.7.13.3</ecNumber>
    </recommendedName>
</protein>
<dbReference type="SUPFAM" id="SSF55874">
    <property type="entry name" value="ATPase domain of HSP90 chaperone/DNA topoisomerase II/histidine kinase"/>
    <property type="match status" value="1"/>
</dbReference>
<reference evidence="13" key="1">
    <citation type="journal article" date="2019" name="Int. J. Syst. Evol. Microbiol.">
        <title>The Global Catalogue of Microorganisms (GCM) 10K type strain sequencing project: providing services to taxonomists for standard genome sequencing and annotation.</title>
        <authorList>
            <consortium name="The Broad Institute Genomics Platform"/>
            <consortium name="The Broad Institute Genome Sequencing Center for Infectious Disease"/>
            <person name="Wu L."/>
            <person name="Ma J."/>
        </authorList>
    </citation>
    <scope>NUCLEOTIDE SEQUENCE [LARGE SCALE GENOMIC DNA]</scope>
    <source>
        <strain evidence="13">CECT 7649</strain>
    </source>
</reference>
<evidence type="ECO:0000256" key="8">
    <source>
        <dbReference type="ARBA" id="ARBA00023012"/>
    </source>
</evidence>
<dbReference type="InterPro" id="IPR003594">
    <property type="entry name" value="HATPase_dom"/>
</dbReference>
<feature type="transmembrane region" description="Helical" evidence="9">
    <location>
        <begin position="96"/>
        <end position="113"/>
    </location>
</feature>
<dbReference type="InterPro" id="IPR050482">
    <property type="entry name" value="Sensor_HK_TwoCompSys"/>
</dbReference>
<evidence type="ECO:0000256" key="5">
    <source>
        <dbReference type="ARBA" id="ARBA00022741"/>
    </source>
</evidence>
<feature type="transmembrane region" description="Helical" evidence="9">
    <location>
        <begin position="147"/>
        <end position="169"/>
    </location>
</feature>
<comment type="caution">
    <text evidence="12">The sequence shown here is derived from an EMBL/GenBank/DDBJ whole genome shotgun (WGS) entry which is preliminary data.</text>
</comment>
<evidence type="ECO:0000256" key="7">
    <source>
        <dbReference type="ARBA" id="ARBA00022840"/>
    </source>
</evidence>
<name>A0ABW2PJM4_9ACTN</name>
<proteinExistence type="predicted"/>
<dbReference type="InterPro" id="IPR011712">
    <property type="entry name" value="Sig_transdc_His_kin_sub3_dim/P"/>
</dbReference>
<gene>
    <name evidence="12" type="ORF">ACFQSB_36510</name>
</gene>
<feature type="domain" description="Histidine kinase/HSP90-like ATPase" evidence="10">
    <location>
        <begin position="309"/>
        <end position="419"/>
    </location>
</feature>
<dbReference type="PANTHER" id="PTHR24421">
    <property type="entry name" value="NITRATE/NITRITE SENSOR PROTEIN NARX-RELATED"/>
    <property type="match status" value="1"/>
</dbReference>
<keyword evidence="4" id="KW-0808">Transferase</keyword>
<evidence type="ECO:0000259" key="10">
    <source>
        <dbReference type="Pfam" id="PF02518"/>
    </source>
</evidence>
<evidence type="ECO:0000313" key="13">
    <source>
        <dbReference type="Proteomes" id="UP001596496"/>
    </source>
</evidence>
<evidence type="ECO:0000256" key="6">
    <source>
        <dbReference type="ARBA" id="ARBA00022777"/>
    </source>
</evidence>
<feature type="transmembrane region" description="Helical" evidence="9">
    <location>
        <begin position="40"/>
        <end position="56"/>
    </location>
</feature>
<comment type="catalytic activity">
    <reaction evidence="1">
        <text>ATP + protein L-histidine = ADP + protein N-phospho-L-histidine.</text>
        <dbReference type="EC" id="2.7.13.3"/>
    </reaction>
</comment>
<keyword evidence="9" id="KW-1133">Transmembrane helix</keyword>
<feature type="domain" description="Signal transduction histidine kinase subgroup 3 dimerisation and phosphoacceptor" evidence="11">
    <location>
        <begin position="188"/>
        <end position="252"/>
    </location>
</feature>
<evidence type="ECO:0000256" key="2">
    <source>
        <dbReference type="ARBA" id="ARBA00012438"/>
    </source>
</evidence>
<organism evidence="12 13">
    <name type="scientific">Sphaerisporangium rhizosphaerae</name>
    <dbReference type="NCBI Taxonomy" id="2269375"/>
    <lineage>
        <taxon>Bacteria</taxon>
        <taxon>Bacillati</taxon>
        <taxon>Actinomycetota</taxon>
        <taxon>Actinomycetes</taxon>
        <taxon>Streptosporangiales</taxon>
        <taxon>Streptosporangiaceae</taxon>
        <taxon>Sphaerisporangium</taxon>
    </lineage>
</organism>
<keyword evidence="9" id="KW-0812">Transmembrane</keyword>
<dbReference type="InterPro" id="IPR036890">
    <property type="entry name" value="HATPase_C_sf"/>
</dbReference>
<keyword evidence="7" id="KW-0067">ATP-binding</keyword>
<dbReference type="CDD" id="cd16917">
    <property type="entry name" value="HATPase_UhpB-NarQ-NarX-like"/>
    <property type="match status" value="1"/>
</dbReference>
<dbReference type="PANTHER" id="PTHR24421:SF10">
    <property type="entry name" value="NITRATE_NITRITE SENSOR PROTEIN NARQ"/>
    <property type="match status" value="1"/>
</dbReference>
<keyword evidence="8" id="KW-0902">Two-component regulatory system</keyword>
<dbReference type="Proteomes" id="UP001596496">
    <property type="component" value="Unassembled WGS sequence"/>
</dbReference>